<dbReference type="PANTHER" id="PTHR47991">
    <property type="entry name" value="OXOGLUTARATE/IRON-DEPENDENT DIOXYGENASE"/>
    <property type="match status" value="1"/>
</dbReference>
<evidence type="ECO:0000256" key="3">
    <source>
        <dbReference type="ARBA" id="ARBA00004496"/>
    </source>
</evidence>
<evidence type="ECO:0000313" key="15">
    <source>
        <dbReference type="Proteomes" id="UP000012960"/>
    </source>
</evidence>
<evidence type="ECO:0000313" key="13">
    <source>
        <dbReference type="EMBL" id="CAG1836303.1"/>
    </source>
</evidence>
<comment type="subcellular location">
    <subcellularLocation>
        <location evidence="3">Cytoplasm</location>
    </subcellularLocation>
    <subcellularLocation>
        <location evidence="2">Nucleus</location>
    </subcellularLocation>
</comment>
<dbReference type="PROSITE" id="PS51471">
    <property type="entry name" value="FE2OG_OXY"/>
    <property type="match status" value="1"/>
</dbReference>
<proteinExistence type="inferred from homology"/>
<sequence>MDVTVENRAMKGVRYLCENGITRIPPRYVLPLSDRPQLAPAVRKPNLQLPVVDIGQLLSPDRASVLETLDRACKEYGFFQVVNHDVDGEAIRRMIDVGKRFFELPFEERERYMTTDVRSAVRYGTSFNQTKDRVFCWRDFLKLSCHPHDTVLPHWPSSPTDLREEAASYAKHVKSLFLVVMAAVLESLGVGTSALDEFDAGSQLMVLNCYPACPQPDLTLGMPAHSDYGFLTFVLQDEVEGLQVLHRDEWITVEPVPNAFVVNVGDHLEIFSNGRYSSVLHRVLVNSSRSRLSVASLHSLPFDRVVRPSPELVNEGNPRMYVDTDFAAFLDYMSSCEPQRKNFVDSRKLTRRS</sequence>
<evidence type="ECO:0000256" key="10">
    <source>
        <dbReference type="ARBA" id="ARBA00059922"/>
    </source>
</evidence>
<keyword evidence="9" id="KW-0539">Nucleus</keyword>
<dbReference type="Gene3D" id="2.60.120.330">
    <property type="entry name" value="B-lactam Antibiotic, Isopenicillin N Synthase, Chain"/>
    <property type="match status" value="1"/>
</dbReference>
<reference evidence="13" key="1">
    <citation type="submission" date="2021-03" db="EMBL/GenBank/DDBJ databases">
        <authorList>
            <consortium name="Genoscope - CEA"/>
            <person name="William W."/>
        </authorList>
    </citation>
    <scope>NUCLEOTIDE SEQUENCE</scope>
    <source>
        <strain evidence="13">Doubled-haploid Pahang</strain>
    </source>
</reference>
<feature type="domain" description="Fe2OG dioxygenase" evidence="12">
    <location>
        <begin position="201"/>
        <end position="300"/>
    </location>
</feature>
<keyword evidence="8 11" id="KW-0408">Iron</keyword>
<dbReference type="FunFam" id="2.60.120.330:FF:000015">
    <property type="entry name" value="Protein DMR6-LIKE OXYGENASE 1"/>
    <property type="match status" value="1"/>
</dbReference>
<comment type="cofactor">
    <cofactor evidence="1">
        <name>L-ascorbate</name>
        <dbReference type="ChEBI" id="CHEBI:38290"/>
    </cofactor>
</comment>
<evidence type="ECO:0000256" key="8">
    <source>
        <dbReference type="ARBA" id="ARBA00023004"/>
    </source>
</evidence>
<dbReference type="InterPro" id="IPR044861">
    <property type="entry name" value="IPNS-like_FE2OG_OXY"/>
</dbReference>
<dbReference type="InterPro" id="IPR027443">
    <property type="entry name" value="IPNS-like_sf"/>
</dbReference>
<evidence type="ECO:0000256" key="4">
    <source>
        <dbReference type="ARBA" id="ARBA00008056"/>
    </source>
</evidence>
<protein>
    <submittedName>
        <fullName evidence="13">(wild Malaysian banana) hypothetical protein</fullName>
    </submittedName>
</protein>
<dbReference type="EnsemblPlants" id="Ma09_t24110.1">
    <property type="protein sequence ID" value="Ma09_p24110.1"/>
    <property type="gene ID" value="Ma09_g24110"/>
</dbReference>
<gene>
    <name evidence="13" type="ORF">GSMUA_242720.1</name>
</gene>
<dbReference type="FunCoup" id="A0A804KN41">
    <property type="interactions" value="4"/>
</dbReference>
<dbReference type="OrthoDB" id="288590at2759"/>
<name>A0A804KN41_MUSAM</name>
<evidence type="ECO:0000256" key="1">
    <source>
        <dbReference type="ARBA" id="ARBA00001961"/>
    </source>
</evidence>
<dbReference type="SUPFAM" id="SSF51197">
    <property type="entry name" value="Clavaminate synthase-like"/>
    <property type="match status" value="1"/>
</dbReference>
<reference evidence="14" key="2">
    <citation type="submission" date="2021-05" db="UniProtKB">
        <authorList>
            <consortium name="EnsemblPlants"/>
        </authorList>
    </citation>
    <scope>IDENTIFICATION</scope>
    <source>
        <strain evidence="14">subsp. malaccensis</strain>
    </source>
</reference>
<dbReference type="GO" id="GO:0016706">
    <property type="term" value="F:2-oxoglutarate-dependent dioxygenase activity"/>
    <property type="evidence" value="ECO:0000318"/>
    <property type="project" value="GO_Central"/>
</dbReference>
<dbReference type="OMA" id="YMASHEH"/>
<evidence type="ECO:0000256" key="6">
    <source>
        <dbReference type="ARBA" id="ARBA00022723"/>
    </source>
</evidence>
<comment type="similarity">
    <text evidence="4 11">Belongs to the iron/ascorbate-dependent oxidoreductase family.</text>
</comment>
<dbReference type="GO" id="GO:0005634">
    <property type="term" value="C:nucleus"/>
    <property type="evidence" value="ECO:0007669"/>
    <property type="project" value="UniProtKB-SubCell"/>
</dbReference>
<organism evidence="14 15">
    <name type="scientific">Musa acuminata subsp. malaccensis</name>
    <name type="common">Wild banana</name>
    <name type="synonym">Musa malaccensis</name>
    <dbReference type="NCBI Taxonomy" id="214687"/>
    <lineage>
        <taxon>Eukaryota</taxon>
        <taxon>Viridiplantae</taxon>
        <taxon>Streptophyta</taxon>
        <taxon>Embryophyta</taxon>
        <taxon>Tracheophyta</taxon>
        <taxon>Spermatophyta</taxon>
        <taxon>Magnoliopsida</taxon>
        <taxon>Liliopsida</taxon>
        <taxon>Zingiberales</taxon>
        <taxon>Musaceae</taxon>
        <taxon>Musa</taxon>
    </lineage>
</organism>
<evidence type="ECO:0000313" key="14">
    <source>
        <dbReference type="EnsemblPlants" id="Ma09_p24110.1"/>
    </source>
</evidence>
<evidence type="ECO:0000256" key="9">
    <source>
        <dbReference type="ARBA" id="ARBA00023242"/>
    </source>
</evidence>
<keyword evidence="6 11" id="KW-0479">Metal-binding</keyword>
<evidence type="ECO:0000256" key="5">
    <source>
        <dbReference type="ARBA" id="ARBA00022490"/>
    </source>
</evidence>
<dbReference type="AlphaFoldDB" id="A0A804KN41"/>
<dbReference type="Pfam" id="PF03171">
    <property type="entry name" value="2OG-FeII_Oxy"/>
    <property type="match status" value="1"/>
</dbReference>
<evidence type="ECO:0000256" key="7">
    <source>
        <dbReference type="ARBA" id="ARBA00023002"/>
    </source>
</evidence>
<dbReference type="InterPro" id="IPR026992">
    <property type="entry name" value="DIOX_N"/>
</dbReference>
<dbReference type="Gramene" id="Ma09_t24110.1">
    <property type="protein sequence ID" value="Ma09_p24110.1"/>
    <property type="gene ID" value="Ma09_g24110"/>
</dbReference>
<keyword evidence="7 11" id="KW-0560">Oxidoreductase</keyword>
<dbReference type="InterPro" id="IPR005123">
    <property type="entry name" value="Oxoglu/Fe-dep_dioxygenase_dom"/>
</dbReference>
<evidence type="ECO:0000256" key="2">
    <source>
        <dbReference type="ARBA" id="ARBA00004123"/>
    </source>
</evidence>
<evidence type="ECO:0000256" key="11">
    <source>
        <dbReference type="RuleBase" id="RU003682"/>
    </source>
</evidence>
<dbReference type="Proteomes" id="UP000012960">
    <property type="component" value="Unplaced"/>
</dbReference>
<dbReference type="GO" id="GO:0005737">
    <property type="term" value="C:cytoplasm"/>
    <property type="evidence" value="ECO:0007669"/>
    <property type="project" value="UniProtKB-SubCell"/>
</dbReference>
<keyword evidence="5" id="KW-0963">Cytoplasm</keyword>
<dbReference type="Pfam" id="PF14226">
    <property type="entry name" value="DIOX_N"/>
    <property type="match status" value="1"/>
</dbReference>
<evidence type="ECO:0000259" key="12">
    <source>
        <dbReference type="PROSITE" id="PS51471"/>
    </source>
</evidence>
<dbReference type="GO" id="GO:0046872">
    <property type="term" value="F:metal ion binding"/>
    <property type="evidence" value="ECO:0007669"/>
    <property type="project" value="UniProtKB-KW"/>
</dbReference>
<dbReference type="EMBL" id="HG996474">
    <property type="protein sequence ID" value="CAG1836303.1"/>
    <property type="molecule type" value="Genomic_DNA"/>
</dbReference>
<dbReference type="InParanoid" id="A0A804KN41"/>
<accession>A0A804KN41</accession>
<dbReference type="InterPro" id="IPR050295">
    <property type="entry name" value="Plant_2OG-oxidoreductases"/>
</dbReference>
<keyword evidence="15" id="KW-1185">Reference proteome</keyword>
<comment type="function">
    <text evidence="10">Involved in the regulation of shoot development and salicylic acid (SA) homeostasis.</text>
</comment>